<evidence type="ECO:0000256" key="4">
    <source>
        <dbReference type="ARBA" id="ARBA00022475"/>
    </source>
</evidence>
<dbReference type="SUPFAM" id="SSF81338">
    <property type="entry name" value="Aquaporin-like"/>
    <property type="match status" value="1"/>
</dbReference>
<dbReference type="GO" id="GO:0005886">
    <property type="term" value="C:plasma membrane"/>
    <property type="evidence" value="ECO:0007669"/>
    <property type="project" value="UniProtKB-SubCell"/>
</dbReference>
<evidence type="ECO:0000256" key="2">
    <source>
        <dbReference type="ARBA" id="ARBA00006175"/>
    </source>
</evidence>
<feature type="transmembrane region" description="Helical" evidence="10">
    <location>
        <begin position="290"/>
        <end position="311"/>
    </location>
</feature>
<feature type="transmembrane region" description="Helical" evidence="10">
    <location>
        <begin position="219"/>
        <end position="239"/>
    </location>
</feature>
<evidence type="ECO:0000256" key="10">
    <source>
        <dbReference type="SAM" id="Phobius"/>
    </source>
</evidence>
<accession>A0A7H1NR13</accession>
<protein>
    <submittedName>
        <fullName evidence="11">Aquaporin Z</fullName>
    </submittedName>
</protein>
<organism evidence="11 12">
    <name type="scientific">Entomobacter blattae</name>
    <dbReference type="NCBI Taxonomy" id="2762277"/>
    <lineage>
        <taxon>Bacteria</taxon>
        <taxon>Pseudomonadati</taxon>
        <taxon>Pseudomonadota</taxon>
        <taxon>Alphaproteobacteria</taxon>
        <taxon>Acetobacterales</taxon>
        <taxon>Acetobacteraceae</taxon>
        <taxon>Entomobacter</taxon>
    </lineage>
</organism>
<feature type="compositionally biased region" description="Low complexity" evidence="9">
    <location>
        <begin position="15"/>
        <end position="31"/>
    </location>
</feature>
<proteinExistence type="inferred from homology"/>
<dbReference type="PROSITE" id="PS00221">
    <property type="entry name" value="MIP"/>
    <property type="match status" value="1"/>
</dbReference>
<evidence type="ECO:0000256" key="1">
    <source>
        <dbReference type="ARBA" id="ARBA00004651"/>
    </source>
</evidence>
<evidence type="ECO:0000313" key="11">
    <source>
        <dbReference type="EMBL" id="QNT78223.1"/>
    </source>
</evidence>
<feature type="transmembrane region" description="Helical" evidence="10">
    <location>
        <begin position="126"/>
        <end position="145"/>
    </location>
</feature>
<dbReference type="Pfam" id="PF00230">
    <property type="entry name" value="MIP"/>
    <property type="match status" value="1"/>
</dbReference>
<dbReference type="RefSeq" id="WP_238996907.1">
    <property type="nucleotide sequence ID" value="NZ_CP060244.1"/>
</dbReference>
<keyword evidence="3 8" id="KW-0813">Transport</keyword>
<keyword evidence="5 8" id="KW-0812">Transmembrane</keyword>
<sequence>MMTPSKNNPDPFSVPSSTTPPKAPFKTPAKSEPSSGLPENPPSASLKKGSHSRYRWADRFLYPYINDRPLAGEPRSDRPYHPRLYACEFAATTILMLFGICSNVIIGSPYSPISHFLSQTPTLQVALEGLLFGFGGTLGAISPFGRVSGGHLNPSVSLAFMISSKLVWRDMLGYMAAQITGATFATFLVVFLGMLWPLWGLWASSLHYSATIPNPHFPIGIPLLGEICATACLIIMIFYFGSRTNSFYQKLTPWLVGPLYFMINPFEAWFSGDSTNLARSFGPALASAQWYQFWIYVIGPFIGAALVPLLLKASSFGILKIREARITNFGHRGYAPYLIPPEIPLHHLHPLPPQQASTTLAEHPTPLEEK</sequence>
<dbReference type="GO" id="GO:0015250">
    <property type="term" value="F:water channel activity"/>
    <property type="evidence" value="ECO:0007669"/>
    <property type="project" value="TreeGrafter"/>
</dbReference>
<feature type="transmembrane region" description="Helical" evidence="10">
    <location>
        <begin position="171"/>
        <end position="199"/>
    </location>
</feature>
<evidence type="ECO:0000256" key="3">
    <source>
        <dbReference type="ARBA" id="ARBA00022448"/>
    </source>
</evidence>
<evidence type="ECO:0000256" key="7">
    <source>
        <dbReference type="ARBA" id="ARBA00023136"/>
    </source>
</evidence>
<comment type="subcellular location">
    <subcellularLocation>
        <location evidence="1">Cell membrane</location>
        <topology evidence="1">Multi-pass membrane protein</topology>
    </subcellularLocation>
</comment>
<keyword evidence="6 10" id="KW-1133">Transmembrane helix</keyword>
<dbReference type="Gene3D" id="1.20.1080.10">
    <property type="entry name" value="Glycerol uptake facilitator protein"/>
    <property type="match status" value="1"/>
</dbReference>
<feature type="transmembrane region" description="Helical" evidence="10">
    <location>
        <begin position="84"/>
        <end position="106"/>
    </location>
</feature>
<dbReference type="PRINTS" id="PR00783">
    <property type="entry name" value="MINTRINSICP"/>
</dbReference>
<keyword evidence="12" id="KW-1185">Reference proteome</keyword>
<name>A0A7H1NR13_9PROT</name>
<evidence type="ECO:0000256" key="6">
    <source>
        <dbReference type="ARBA" id="ARBA00022989"/>
    </source>
</evidence>
<dbReference type="PANTHER" id="PTHR19139:SF199">
    <property type="entry name" value="MIP17260P"/>
    <property type="match status" value="1"/>
</dbReference>
<gene>
    <name evidence="11" type="primary">aqpZ</name>
    <name evidence="11" type="ORF">JGUZn3_09930</name>
</gene>
<feature type="transmembrane region" description="Helical" evidence="10">
    <location>
        <begin position="251"/>
        <end position="270"/>
    </location>
</feature>
<dbReference type="InterPro" id="IPR000425">
    <property type="entry name" value="MIP"/>
</dbReference>
<evidence type="ECO:0000256" key="8">
    <source>
        <dbReference type="RuleBase" id="RU000477"/>
    </source>
</evidence>
<evidence type="ECO:0000313" key="12">
    <source>
        <dbReference type="Proteomes" id="UP000516349"/>
    </source>
</evidence>
<dbReference type="Proteomes" id="UP000516349">
    <property type="component" value="Chromosome"/>
</dbReference>
<feature type="compositionally biased region" description="Polar residues" evidence="9">
    <location>
        <begin position="1"/>
        <end position="10"/>
    </location>
</feature>
<reference evidence="11 12" key="1">
    <citation type="submission" date="2020-08" db="EMBL/GenBank/DDBJ databases">
        <title>Complete genome sequence of Entomobacter blattae G55GP.</title>
        <authorList>
            <person name="Poehlein A."/>
            <person name="Guzman J."/>
            <person name="Daniel R."/>
            <person name="Vilcinskas A."/>
        </authorList>
    </citation>
    <scope>NUCLEOTIDE SEQUENCE [LARGE SCALE GENOMIC DNA]</scope>
    <source>
        <strain evidence="11 12">G55GP</strain>
    </source>
</reference>
<feature type="region of interest" description="Disordered" evidence="9">
    <location>
        <begin position="1"/>
        <end position="50"/>
    </location>
</feature>
<dbReference type="InterPro" id="IPR034294">
    <property type="entry name" value="Aquaporin_transptr"/>
</dbReference>
<comment type="similarity">
    <text evidence="2 8">Belongs to the MIP/aquaporin (TC 1.A.8) family.</text>
</comment>
<evidence type="ECO:0000256" key="9">
    <source>
        <dbReference type="SAM" id="MobiDB-lite"/>
    </source>
</evidence>
<dbReference type="InterPro" id="IPR023271">
    <property type="entry name" value="Aquaporin-like"/>
</dbReference>
<keyword evidence="7 10" id="KW-0472">Membrane</keyword>
<dbReference type="EMBL" id="CP060244">
    <property type="protein sequence ID" value="QNT78223.1"/>
    <property type="molecule type" value="Genomic_DNA"/>
</dbReference>
<dbReference type="InterPro" id="IPR022357">
    <property type="entry name" value="MIP_CS"/>
</dbReference>
<keyword evidence="4" id="KW-1003">Cell membrane</keyword>
<dbReference type="KEGG" id="ebla:JGUZn3_09930"/>
<evidence type="ECO:0000256" key="5">
    <source>
        <dbReference type="ARBA" id="ARBA00022692"/>
    </source>
</evidence>
<dbReference type="AlphaFoldDB" id="A0A7H1NR13"/>
<dbReference type="PANTHER" id="PTHR19139">
    <property type="entry name" value="AQUAPORIN TRANSPORTER"/>
    <property type="match status" value="1"/>
</dbReference>